<evidence type="ECO:0000313" key="2">
    <source>
        <dbReference type="EMBL" id="MEN0641974.1"/>
    </source>
</evidence>
<protein>
    <recommendedName>
        <fullName evidence="4">DUF1700 domain-containing protein</fullName>
    </recommendedName>
</protein>
<feature type="transmembrane region" description="Helical" evidence="1">
    <location>
        <begin position="115"/>
        <end position="132"/>
    </location>
</feature>
<evidence type="ECO:0008006" key="4">
    <source>
        <dbReference type="Google" id="ProtNLM"/>
    </source>
</evidence>
<organism evidence="2 3">
    <name type="scientific">Alkalicoccobacillus gibsonii</name>
    <dbReference type="NCBI Taxonomy" id="79881"/>
    <lineage>
        <taxon>Bacteria</taxon>
        <taxon>Bacillati</taxon>
        <taxon>Bacillota</taxon>
        <taxon>Bacilli</taxon>
        <taxon>Bacillales</taxon>
        <taxon>Bacillaceae</taxon>
        <taxon>Alkalicoccobacillus</taxon>
    </lineage>
</organism>
<sequence>MNIPSYLDELRLELTDHPNMEEILHEYKAAMEAKQHELMLAGIPEQSAEKQVLLEFGNPKEVALSYHQNSSSIDFLKGMISINYFSFSIGALLTFFYTTGFTAVTTGLWEQLIQWKWAILLAYCCLQVWMYFKHGYSYGFKGRGKNRQYLFIALLPNYLLMSAVLFSETIHTWFSPLLNPSFLVACIFATIAFYPMNQLAVRIGVVHSI</sequence>
<keyword evidence="3" id="KW-1185">Reference proteome</keyword>
<evidence type="ECO:0000313" key="3">
    <source>
        <dbReference type="Proteomes" id="UP001418796"/>
    </source>
</evidence>
<dbReference type="EMBL" id="JBCITK010000001">
    <property type="protein sequence ID" value="MEN0641974.1"/>
    <property type="molecule type" value="Genomic_DNA"/>
</dbReference>
<keyword evidence="1" id="KW-1133">Transmembrane helix</keyword>
<feature type="transmembrane region" description="Helical" evidence="1">
    <location>
        <begin position="173"/>
        <end position="194"/>
    </location>
</feature>
<reference evidence="2 3" key="1">
    <citation type="submission" date="2024-03" db="EMBL/GenBank/DDBJ databases">
        <title>Bacilli Hybrid Assemblies.</title>
        <authorList>
            <person name="Kovac J."/>
        </authorList>
    </citation>
    <scope>NUCLEOTIDE SEQUENCE [LARGE SCALE GENOMIC DNA]</scope>
    <source>
        <strain evidence="2 3">FSL R7-0666</strain>
    </source>
</reference>
<feature type="transmembrane region" description="Helical" evidence="1">
    <location>
        <begin position="148"/>
        <end position="167"/>
    </location>
</feature>
<dbReference type="Proteomes" id="UP001418796">
    <property type="component" value="Unassembled WGS sequence"/>
</dbReference>
<keyword evidence="1" id="KW-0472">Membrane</keyword>
<name>A0ABU9VDJ6_9BACI</name>
<keyword evidence="1" id="KW-0812">Transmembrane</keyword>
<accession>A0ABU9VDJ6</accession>
<evidence type="ECO:0000256" key="1">
    <source>
        <dbReference type="SAM" id="Phobius"/>
    </source>
</evidence>
<proteinExistence type="predicted"/>
<feature type="transmembrane region" description="Helical" evidence="1">
    <location>
        <begin position="84"/>
        <end position="109"/>
    </location>
</feature>
<dbReference type="RefSeq" id="WP_343129139.1">
    <property type="nucleotide sequence ID" value="NZ_JBCITK010000001.1"/>
</dbReference>
<comment type="caution">
    <text evidence="2">The sequence shown here is derived from an EMBL/GenBank/DDBJ whole genome shotgun (WGS) entry which is preliminary data.</text>
</comment>
<gene>
    <name evidence="2" type="ORF">MKY91_02210</name>
</gene>